<dbReference type="InterPro" id="IPR001611">
    <property type="entry name" value="Leu-rich_rpt"/>
</dbReference>
<evidence type="ECO:0000256" key="6">
    <source>
        <dbReference type="ARBA" id="ARBA00022729"/>
    </source>
</evidence>
<gene>
    <name evidence="13" type="primary">GSO1_57</name>
    <name evidence="13" type="ORF">CK203_024392</name>
</gene>
<sequence length="396" mass="43586">MAKGREKLCFASNTALWMTMAFCLLGTQEIVANGKESSVATILVREFHTSIPASLPKIQYLILSDANFTGRLPSQFGNLSNLLSLDLSAIHWSQAINKLPSLIHLNLRHCSLPPLTTPSLSPVNFSAPLAFLDLSWNDLTSSIYSWLFNFPTTLIHFDLSLNADLNGSIPEAFGNMSSLEYLDISQNQLQGSIPDAFGNMSSLTYFDLSSNQLQGSIPDTVGNMASLEELYLHDNKLEGEIPKSLSNLCHLQKLALQSNNLSGQLPQDLLACANDTLEILYLSYNQFTGSVPDLIGFSSLRVLYLGYNQLNGTLPTSIGHLTKLQWLDIGSNSLQGVISEAHLFHLSDLHTLDLSSNSLTFNMSLEWVPPFQLFSLALTSCQLGPHFPSWLRTQSS</sequence>
<dbReference type="FunFam" id="3.80.10.10:FF:000719">
    <property type="entry name" value="MDIS1-interacting receptor like kinase 2 isoform A"/>
    <property type="match status" value="1"/>
</dbReference>
<dbReference type="AlphaFoldDB" id="A0A438IYB7"/>
<dbReference type="GO" id="GO:0005886">
    <property type="term" value="C:plasma membrane"/>
    <property type="evidence" value="ECO:0007669"/>
    <property type="project" value="UniProtKB-SubCell"/>
</dbReference>
<dbReference type="Proteomes" id="UP000288805">
    <property type="component" value="Unassembled WGS sequence"/>
</dbReference>
<organism evidence="13 14">
    <name type="scientific">Vitis vinifera</name>
    <name type="common">Grape</name>
    <dbReference type="NCBI Taxonomy" id="29760"/>
    <lineage>
        <taxon>Eukaryota</taxon>
        <taxon>Viridiplantae</taxon>
        <taxon>Streptophyta</taxon>
        <taxon>Embryophyta</taxon>
        <taxon>Tracheophyta</taxon>
        <taxon>Spermatophyta</taxon>
        <taxon>Magnoliopsida</taxon>
        <taxon>eudicotyledons</taxon>
        <taxon>Gunneridae</taxon>
        <taxon>Pentapetalae</taxon>
        <taxon>rosids</taxon>
        <taxon>Vitales</taxon>
        <taxon>Vitaceae</taxon>
        <taxon>Viteae</taxon>
        <taxon>Vitis</taxon>
    </lineage>
</organism>
<keyword evidence="10 13" id="KW-0675">Receptor</keyword>
<evidence type="ECO:0000256" key="5">
    <source>
        <dbReference type="ARBA" id="ARBA00022692"/>
    </source>
</evidence>
<dbReference type="InterPro" id="IPR046956">
    <property type="entry name" value="RLP23-like"/>
</dbReference>
<evidence type="ECO:0000256" key="7">
    <source>
        <dbReference type="ARBA" id="ARBA00022737"/>
    </source>
</evidence>
<evidence type="ECO:0000256" key="12">
    <source>
        <dbReference type="SAM" id="SignalP"/>
    </source>
</evidence>
<dbReference type="PANTHER" id="PTHR48063">
    <property type="entry name" value="LRR RECEPTOR-LIKE KINASE"/>
    <property type="match status" value="1"/>
</dbReference>
<keyword evidence="11" id="KW-0325">Glycoprotein</keyword>
<keyword evidence="3" id="KW-1003">Cell membrane</keyword>
<evidence type="ECO:0000256" key="2">
    <source>
        <dbReference type="ARBA" id="ARBA00009592"/>
    </source>
</evidence>
<evidence type="ECO:0000256" key="8">
    <source>
        <dbReference type="ARBA" id="ARBA00022989"/>
    </source>
</evidence>
<feature type="signal peptide" evidence="12">
    <location>
        <begin position="1"/>
        <end position="32"/>
    </location>
</feature>
<evidence type="ECO:0000256" key="10">
    <source>
        <dbReference type="ARBA" id="ARBA00023170"/>
    </source>
</evidence>
<evidence type="ECO:0000313" key="14">
    <source>
        <dbReference type="Proteomes" id="UP000288805"/>
    </source>
</evidence>
<keyword evidence="13" id="KW-0418">Kinase</keyword>
<evidence type="ECO:0000256" key="9">
    <source>
        <dbReference type="ARBA" id="ARBA00023136"/>
    </source>
</evidence>
<dbReference type="GO" id="GO:0016301">
    <property type="term" value="F:kinase activity"/>
    <property type="evidence" value="ECO:0007669"/>
    <property type="project" value="UniProtKB-KW"/>
</dbReference>
<dbReference type="EMBL" id="QGNW01000074">
    <property type="protein sequence ID" value="RVX01706.1"/>
    <property type="molecule type" value="Genomic_DNA"/>
</dbReference>
<keyword evidence="9" id="KW-0472">Membrane</keyword>
<evidence type="ECO:0000256" key="1">
    <source>
        <dbReference type="ARBA" id="ARBA00004251"/>
    </source>
</evidence>
<dbReference type="SMART" id="SM00369">
    <property type="entry name" value="LRR_TYP"/>
    <property type="match status" value="5"/>
</dbReference>
<proteinExistence type="inferred from homology"/>
<keyword evidence="7" id="KW-0677">Repeat</keyword>
<keyword evidence="13" id="KW-0808">Transferase</keyword>
<dbReference type="InterPro" id="IPR003591">
    <property type="entry name" value="Leu-rich_rpt_typical-subtyp"/>
</dbReference>
<name>A0A438IYB7_VITVI</name>
<comment type="similarity">
    <text evidence="2">Belongs to the RLP family.</text>
</comment>
<keyword evidence="5" id="KW-0812">Transmembrane</keyword>
<reference evidence="13 14" key="1">
    <citation type="journal article" date="2018" name="PLoS Genet.">
        <title>Population sequencing reveals clonal diversity and ancestral inbreeding in the grapevine cultivar Chardonnay.</title>
        <authorList>
            <person name="Roach M.J."/>
            <person name="Johnson D.L."/>
            <person name="Bohlmann J."/>
            <person name="van Vuuren H.J."/>
            <person name="Jones S.J."/>
            <person name="Pretorius I.S."/>
            <person name="Schmidt S.A."/>
            <person name="Borneman A.R."/>
        </authorList>
    </citation>
    <scope>NUCLEOTIDE SEQUENCE [LARGE SCALE GENOMIC DNA]</scope>
    <source>
        <strain evidence="14">cv. Chardonnay</strain>
        <tissue evidence="13">Leaf</tissue>
    </source>
</reference>
<protein>
    <submittedName>
        <fullName evidence="13">LRR receptor-like serine/threonine-protein kinase GSO1</fullName>
    </submittedName>
</protein>
<evidence type="ECO:0000313" key="13">
    <source>
        <dbReference type="EMBL" id="RVX01706.1"/>
    </source>
</evidence>
<dbReference type="PRINTS" id="PR00019">
    <property type="entry name" value="LEURICHRPT"/>
</dbReference>
<keyword evidence="4" id="KW-0433">Leucine-rich repeat</keyword>
<feature type="chain" id="PRO_5018995702" evidence="12">
    <location>
        <begin position="33"/>
        <end position="396"/>
    </location>
</feature>
<accession>A0A438IYB7</accession>
<keyword evidence="6 12" id="KW-0732">Signal</keyword>
<dbReference type="SUPFAM" id="SSF52047">
    <property type="entry name" value="RNI-like"/>
    <property type="match status" value="1"/>
</dbReference>
<evidence type="ECO:0000256" key="3">
    <source>
        <dbReference type="ARBA" id="ARBA00022475"/>
    </source>
</evidence>
<comment type="caution">
    <text evidence="13">The sequence shown here is derived from an EMBL/GenBank/DDBJ whole genome shotgun (WGS) entry which is preliminary data.</text>
</comment>
<comment type="subcellular location">
    <subcellularLocation>
        <location evidence="1">Cell membrane</location>
        <topology evidence="1">Single-pass type I membrane protein</topology>
    </subcellularLocation>
</comment>
<dbReference type="FunFam" id="3.80.10.10:FF:000041">
    <property type="entry name" value="LRR receptor-like serine/threonine-protein kinase ERECTA"/>
    <property type="match status" value="1"/>
</dbReference>
<dbReference type="Gene3D" id="3.80.10.10">
    <property type="entry name" value="Ribonuclease Inhibitor"/>
    <property type="match status" value="2"/>
</dbReference>
<evidence type="ECO:0000256" key="11">
    <source>
        <dbReference type="ARBA" id="ARBA00023180"/>
    </source>
</evidence>
<dbReference type="PANTHER" id="PTHR48063:SF101">
    <property type="entry name" value="LRR RECEPTOR-LIKE SERINE_THREONINE-PROTEIN KINASE FLS2"/>
    <property type="match status" value="1"/>
</dbReference>
<dbReference type="Pfam" id="PF13855">
    <property type="entry name" value="LRR_8"/>
    <property type="match status" value="2"/>
</dbReference>
<dbReference type="InterPro" id="IPR032675">
    <property type="entry name" value="LRR_dom_sf"/>
</dbReference>
<evidence type="ECO:0000256" key="4">
    <source>
        <dbReference type="ARBA" id="ARBA00022614"/>
    </source>
</evidence>
<keyword evidence="8" id="KW-1133">Transmembrane helix</keyword>
<dbReference type="Pfam" id="PF00560">
    <property type="entry name" value="LRR_1"/>
    <property type="match status" value="3"/>
</dbReference>